<organism evidence="2 3">
    <name type="scientific">Marivirga lumbricoides</name>
    <dbReference type="NCBI Taxonomy" id="1046115"/>
    <lineage>
        <taxon>Bacteria</taxon>
        <taxon>Pseudomonadati</taxon>
        <taxon>Bacteroidota</taxon>
        <taxon>Cytophagia</taxon>
        <taxon>Cytophagales</taxon>
        <taxon>Marivirgaceae</taxon>
        <taxon>Marivirga</taxon>
    </lineage>
</organism>
<dbReference type="SUPFAM" id="SSF46785">
    <property type="entry name" value="Winged helix' DNA-binding domain"/>
    <property type="match status" value="1"/>
</dbReference>
<dbReference type="InterPro" id="IPR036388">
    <property type="entry name" value="WH-like_DNA-bd_sf"/>
</dbReference>
<proteinExistence type="predicted"/>
<reference evidence="3" key="1">
    <citation type="journal article" date="2019" name="Int. J. Syst. Evol. Microbiol.">
        <title>The Global Catalogue of Microorganisms (GCM) 10K type strain sequencing project: providing services to taxonomists for standard genome sequencing and annotation.</title>
        <authorList>
            <consortium name="The Broad Institute Genomics Platform"/>
            <consortium name="The Broad Institute Genome Sequencing Center for Infectious Disease"/>
            <person name="Wu L."/>
            <person name="Ma J."/>
        </authorList>
    </citation>
    <scope>NUCLEOTIDE SEQUENCE [LARGE SCALE GENOMIC DNA]</scope>
    <source>
        <strain evidence="3">CGMCC 1.10832</strain>
    </source>
</reference>
<dbReference type="EMBL" id="BMEC01000009">
    <property type="protein sequence ID" value="GGC41548.1"/>
    <property type="molecule type" value="Genomic_DNA"/>
</dbReference>
<dbReference type="InterPro" id="IPR036390">
    <property type="entry name" value="WH_DNA-bd_sf"/>
</dbReference>
<dbReference type="PANTHER" id="PTHR33221:SF5">
    <property type="entry name" value="HTH-TYPE TRANSCRIPTIONAL REGULATOR ISCR"/>
    <property type="match status" value="1"/>
</dbReference>
<protein>
    <submittedName>
        <fullName evidence="2">Rrf2 family transcriptional regulator</fullName>
    </submittedName>
</protein>
<dbReference type="Gene3D" id="1.10.10.10">
    <property type="entry name" value="Winged helix-like DNA-binding domain superfamily/Winged helix DNA-binding domain"/>
    <property type="match status" value="1"/>
</dbReference>
<dbReference type="InterPro" id="IPR000944">
    <property type="entry name" value="Tscrpt_reg_Rrf2"/>
</dbReference>
<name>A0ABQ1MN20_9BACT</name>
<dbReference type="PROSITE" id="PS51197">
    <property type="entry name" value="HTH_RRF2_2"/>
    <property type="match status" value="1"/>
</dbReference>
<sequence>MGSISTSPIGLSFIPLFIYSKNMLSKKAKYAINALVYLVRNSESTPIAIGQIAKDQNIPHKFLEAILLDLKKAKILNSKKGKYGGYSLNKSPEKIHMAEVMRLFDGAVALLPCVTYKYYEKCEECTDEEICGIREVFLEIRNETVRRLKGATLASIVSSEEEKKAQQEAAKG</sequence>
<dbReference type="PANTHER" id="PTHR33221">
    <property type="entry name" value="WINGED HELIX-TURN-HELIX TRANSCRIPTIONAL REGULATOR, RRF2 FAMILY"/>
    <property type="match status" value="1"/>
</dbReference>
<dbReference type="NCBIfam" id="TIGR00738">
    <property type="entry name" value="rrf2_super"/>
    <property type="match status" value="1"/>
</dbReference>
<evidence type="ECO:0000313" key="2">
    <source>
        <dbReference type="EMBL" id="GGC41548.1"/>
    </source>
</evidence>
<comment type="caution">
    <text evidence="2">The sequence shown here is derived from an EMBL/GenBank/DDBJ whole genome shotgun (WGS) entry which is preliminary data.</text>
</comment>
<keyword evidence="1" id="KW-0238">DNA-binding</keyword>
<gene>
    <name evidence="2" type="ORF">GCM10011506_28880</name>
</gene>
<accession>A0ABQ1MN20</accession>
<dbReference type="Pfam" id="PF02082">
    <property type="entry name" value="Rrf2"/>
    <property type="match status" value="1"/>
</dbReference>
<keyword evidence="3" id="KW-1185">Reference proteome</keyword>
<evidence type="ECO:0000256" key="1">
    <source>
        <dbReference type="ARBA" id="ARBA00023125"/>
    </source>
</evidence>
<evidence type="ECO:0000313" key="3">
    <source>
        <dbReference type="Proteomes" id="UP000636010"/>
    </source>
</evidence>
<dbReference type="Proteomes" id="UP000636010">
    <property type="component" value="Unassembled WGS sequence"/>
</dbReference>